<organism evidence="1 2">
    <name type="scientific">Tetrahymena thermophila (strain SB210)</name>
    <dbReference type="NCBI Taxonomy" id="312017"/>
    <lineage>
        <taxon>Eukaryota</taxon>
        <taxon>Sar</taxon>
        <taxon>Alveolata</taxon>
        <taxon>Ciliophora</taxon>
        <taxon>Intramacronucleata</taxon>
        <taxon>Oligohymenophorea</taxon>
        <taxon>Hymenostomatida</taxon>
        <taxon>Tetrahymenina</taxon>
        <taxon>Tetrahymenidae</taxon>
        <taxon>Tetrahymena</taxon>
    </lineage>
</organism>
<reference evidence="2" key="1">
    <citation type="journal article" date="2006" name="PLoS Biol.">
        <title>Macronuclear genome sequence of the ciliate Tetrahymena thermophila, a model eukaryote.</title>
        <authorList>
            <person name="Eisen J.A."/>
            <person name="Coyne R.S."/>
            <person name="Wu M."/>
            <person name="Wu D."/>
            <person name="Thiagarajan M."/>
            <person name="Wortman J.R."/>
            <person name="Badger J.H."/>
            <person name="Ren Q."/>
            <person name="Amedeo P."/>
            <person name="Jones K.M."/>
            <person name="Tallon L.J."/>
            <person name="Delcher A.L."/>
            <person name="Salzberg S.L."/>
            <person name="Silva J.C."/>
            <person name="Haas B.J."/>
            <person name="Majoros W.H."/>
            <person name="Farzad M."/>
            <person name="Carlton J.M."/>
            <person name="Smith R.K. Jr."/>
            <person name="Garg J."/>
            <person name="Pearlman R.E."/>
            <person name="Karrer K.M."/>
            <person name="Sun L."/>
            <person name="Manning G."/>
            <person name="Elde N.C."/>
            <person name="Turkewitz A.P."/>
            <person name="Asai D.J."/>
            <person name="Wilkes D.E."/>
            <person name="Wang Y."/>
            <person name="Cai H."/>
            <person name="Collins K."/>
            <person name="Stewart B.A."/>
            <person name="Lee S.R."/>
            <person name="Wilamowska K."/>
            <person name="Weinberg Z."/>
            <person name="Ruzzo W.L."/>
            <person name="Wloga D."/>
            <person name="Gaertig J."/>
            <person name="Frankel J."/>
            <person name="Tsao C.-C."/>
            <person name="Gorovsky M.A."/>
            <person name="Keeling P.J."/>
            <person name="Waller R.F."/>
            <person name="Patron N.J."/>
            <person name="Cherry J.M."/>
            <person name="Stover N.A."/>
            <person name="Krieger C.J."/>
            <person name="del Toro C."/>
            <person name="Ryder H.F."/>
            <person name="Williamson S.C."/>
            <person name="Barbeau R.A."/>
            <person name="Hamilton E.P."/>
            <person name="Orias E."/>
        </authorList>
    </citation>
    <scope>NUCLEOTIDE SEQUENCE [LARGE SCALE GENOMIC DNA]</scope>
    <source>
        <strain evidence="2">SB210</strain>
    </source>
</reference>
<dbReference type="EMBL" id="GG662857">
    <property type="protein sequence ID" value="EAR86737.1"/>
    <property type="molecule type" value="Genomic_DNA"/>
</dbReference>
<accession>Q22NP8</accession>
<keyword evidence="2" id="KW-1185">Reference proteome</keyword>
<evidence type="ECO:0000313" key="2">
    <source>
        <dbReference type="Proteomes" id="UP000009168"/>
    </source>
</evidence>
<proteinExistence type="predicted"/>
<evidence type="ECO:0000313" key="1">
    <source>
        <dbReference type="EMBL" id="EAR86737.1"/>
    </source>
</evidence>
<dbReference type="RefSeq" id="XP_001006982.1">
    <property type="nucleotide sequence ID" value="XM_001006982.1"/>
</dbReference>
<gene>
    <name evidence="1" type="ORF">TTHERM_00198010</name>
</gene>
<dbReference type="AlphaFoldDB" id="Q22NP8"/>
<dbReference type="KEGG" id="tet:TTHERM_00198010"/>
<name>Q22NP8_TETTS</name>
<protein>
    <submittedName>
        <fullName evidence="1">Uncharacterized protein</fullName>
    </submittedName>
</protein>
<dbReference type="HOGENOM" id="CLU_1735149_0_0_1"/>
<dbReference type="Proteomes" id="UP000009168">
    <property type="component" value="Unassembled WGS sequence"/>
</dbReference>
<dbReference type="GeneID" id="7827074"/>
<dbReference type="InParanoid" id="Q22NP8"/>
<sequence>MASVQKERDRLLAFYSQKQNQASIQNEITINLVQQQAPKRHKTMEISDINAGEKSNEHIEDQKSSETISTATNFEYQNNNQMHNYDNSFNIDRPVQQQPSYAYQQNYNWQQLEQVQNINDIIRLFPSVVQHIINQEQRIQYLENKNNYMAN</sequence>